<feature type="compositionally biased region" description="Polar residues" evidence="1">
    <location>
        <begin position="162"/>
        <end position="184"/>
    </location>
</feature>
<comment type="caution">
    <text evidence="3">The sequence shown here is derived from an EMBL/GenBank/DDBJ whole genome shotgun (WGS) entry which is preliminary data.</text>
</comment>
<dbReference type="Proteomes" id="UP000799441">
    <property type="component" value="Unassembled WGS sequence"/>
</dbReference>
<gene>
    <name evidence="3" type="ORF">K431DRAFT_281543</name>
</gene>
<feature type="compositionally biased region" description="Polar residues" evidence="1">
    <location>
        <begin position="1"/>
        <end position="13"/>
    </location>
</feature>
<accession>A0A9P4QFW0</accession>
<protein>
    <recommendedName>
        <fullName evidence="2">BTB domain-containing protein</fullName>
    </recommendedName>
</protein>
<feature type="domain" description="BTB" evidence="2">
    <location>
        <begin position="403"/>
        <end position="481"/>
    </location>
</feature>
<evidence type="ECO:0000256" key="1">
    <source>
        <dbReference type="SAM" id="MobiDB-lite"/>
    </source>
</evidence>
<feature type="compositionally biased region" description="Polar residues" evidence="1">
    <location>
        <begin position="120"/>
        <end position="134"/>
    </location>
</feature>
<dbReference type="InterPro" id="IPR000210">
    <property type="entry name" value="BTB/POZ_dom"/>
</dbReference>
<dbReference type="OrthoDB" id="5329403at2759"/>
<feature type="region of interest" description="Disordered" evidence="1">
    <location>
        <begin position="1"/>
        <end position="244"/>
    </location>
</feature>
<evidence type="ECO:0000259" key="2">
    <source>
        <dbReference type="PROSITE" id="PS50097"/>
    </source>
</evidence>
<feature type="compositionally biased region" description="Polar residues" evidence="1">
    <location>
        <begin position="95"/>
        <end position="112"/>
    </location>
</feature>
<dbReference type="PROSITE" id="PS50097">
    <property type="entry name" value="BTB"/>
    <property type="match status" value="1"/>
</dbReference>
<evidence type="ECO:0000313" key="4">
    <source>
        <dbReference type="Proteomes" id="UP000799441"/>
    </source>
</evidence>
<dbReference type="Gene3D" id="3.30.710.10">
    <property type="entry name" value="Potassium Channel Kv1.1, Chain A"/>
    <property type="match status" value="1"/>
</dbReference>
<dbReference type="EMBL" id="MU003769">
    <property type="protein sequence ID" value="KAF2725065.1"/>
    <property type="molecule type" value="Genomic_DNA"/>
</dbReference>
<dbReference type="AlphaFoldDB" id="A0A9P4QFW0"/>
<name>A0A9P4QFW0_9PEZI</name>
<evidence type="ECO:0000313" key="3">
    <source>
        <dbReference type="EMBL" id="KAF2725065.1"/>
    </source>
</evidence>
<keyword evidence="4" id="KW-1185">Reference proteome</keyword>
<sequence length="755" mass="82712">MSASHTANSTPVQNGRERPPAGKIVPAVPLSMSRPRRQTQAKTLKSDNVGLSGAHQPANAKHGRDVECGTITNSSIADAERDSQKVHSHSIENGVRSSSSQIAATVNGTASVISKPMTPDPSQDQDNTARTTPTEAGAARSGDALTPSSRQPPGILDMRSVENGSPSAFTPSTEQKTPNSTSSLRARRVEFPAPIPFHSSRPSASSIVFGSQDNTASSPTLRQSNDTPEALPPFYPPPAGHVPKTLSNHVQHVVVPQSTFPLHSIHSPPFTPFSQQRTGYQQPPAPPLNSRQPSYKSKPDVRHAVELPYTNGHQSRSDSGSSSVIPESLAPTSDPALETAKFIMPEGRRPFPKPTLGQRPIPPKFHQSQPAMPSPPPDYQANVENAEMMRDHVRSHFNNPDLADCHLQITDMHGGRRYLDSHKIILSRSPTLLMLIQNSEPPQSSAWKTQVHIHLSTDYVTLEAFSHGLRYLYGEPIMTSQRVMNAPRLARRMRLALEDAAVGVWLKAPVIAMSAIDIAATQMHWETISDALSFALEGGLSPLWLVEDIEDRSSTEPTDELNIKPETSGMPTYDPAASQLLHRIIDFTLHMFPPDFFLDISAPQLEAVQRLPRVPEPRESRQSIPDPRLSQIHFGEMGAHETRPSPITSLVSSMLLSMPFPILKVILEHPILTNRLGIDTVASIMRAVTVERESRRNRALNTVIAEHIDDYSPSTAVQNLHWAESVEVSTQNRVGFRLARRRKGIDTPPNFGGGQ</sequence>
<reference evidence="3" key="1">
    <citation type="journal article" date="2020" name="Stud. Mycol.">
        <title>101 Dothideomycetes genomes: a test case for predicting lifestyles and emergence of pathogens.</title>
        <authorList>
            <person name="Haridas S."/>
            <person name="Albert R."/>
            <person name="Binder M."/>
            <person name="Bloem J."/>
            <person name="Labutti K."/>
            <person name="Salamov A."/>
            <person name="Andreopoulos B."/>
            <person name="Baker S."/>
            <person name="Barry K."/>
            <person name="Bills G."/>
            <person name="Bluhm B."/>
            <person name="Cannon C."/>
            <person name="Castanera R."/>
            <person name="Culley D."/>
            <person name="Daum C."/>
            <person name="Ezra D."/>
            <person name="Gonzalez J."/>
            <person name="Henrissat B."/>
            <person name="Kuo A."/>
            <person name="Liang C."/>
            <person name="Lipzen A."/>
            <person name="Lutzoni F."/>
            <person name="Magnuson J."/>
            <person name="Mondo S."/>
            <person name="Nolan M."/>
            <person name="Ohm R."/>
            <person name="Pangilinan J."/>
            <person name="Park H.-J."/>
            <person name="Ramirez L."/>
            <person name="Alfaro M."/>
            <person name="Sun H."/>
            <person name="Tritt A."/>
            <person name="Yoshinaga Y."/>
            <person name="Zwiers L.-H."/>
            <person name="Turgeon B."/>
            <person name="Goodwin S."/>
            <person name="Spatafora J."/>
            <person name="Crous P."/>
            <person name="Grigoriev I."/>
        </authorList>
    </citation>
    <scope>NUCLEOTIDE SEQUENCE</scope>
    <source>
        <strain evidence="3">CBS 116435</strain>
    </source>
</reference>
<dbReference type="InterPro" id="IPR011333">
    <property type="entry name" value="SKP1/BTB/POZ_sf"/>
</dbReference>
<feature type="compositionally biased region" description="Polar residues" evidence="1">
    <location>
        <begin position="272"/>
        <end position="281"/>
    </location>
</feature>
<feature type="region of interest" description="Disordered" evidence="1">
    <location>
        <begin position="265"/>
        <end position="335"/>
    </location>
</feature>
<feature type="compositionally biased region" description="Pro residues" evidence="1">
    <location>
        <begin position="230"/>
        <end position="240"/>
    </location>
</feature>
<organism evidence="3 4">
    <name type="scientific">Polychaeton citri CBS 116435</name>
    <dbReference type="NCBI Taxonomy" id="1314669"/>
    <lineage>
        <taxon>Eukaryota</taxon>
        <taxon>Fungi</taxon>
        <taxon>Dikarya</taxon>
        <taxon>Ascomycota</taxon>
        <taxon>Pezizomycotina</taxon>
        <taxon>Dothideomycetes</taxon>
        <taxon>Dothideomycetidae</taxon>
        <taxon>Capnodiales</taxon>
        <taxon>Capnodiaceae</taxon>
        <taxon>Polychaeton</taxon>
    </lineage>
</organism>
<feature type="compositionally biased region" description="Polar residues" evidence="1">
    <location>
        <begin position="200"/>
        <end position="227"/>
    </location>
</feature>
<proteinExistence type="predicted"/>